<dbReference type="SUPFAM" id="SSF54427">
    <property type="entry name" value="NTF2-like"/>
    <property type="match status" value="1"/>
</dbReference>
<dbReference type="EMBL" id="QBIY01011537">
    <property type="protein sequence ID" value="RXN30980.1"/>
    <property type="molecule type" value="Genomic_DNA"/>
</dbReference>
<name>A0A498NGL6_LABRO</name>
<sequence length="362" mass="40977">MMTGMENNHWMNLSSVTLKLMMAEVISLQIHSVPHPAVTFPKLQAVCSLSDRDNNYCHDISTQLDEENVGVVYLLEDGRQLSTKEQSGCRKLLRLLPLDDLFALKDTVTNRLIAVESTQEAIEAIITYSQDAEELLKRKKVHRDVIFKYLANEGVAMPPNSEKQQLIRRTLEYWSFGEISRREKYTVVSNDVGDGLSDLPALGKQFCQWFFTLLNSQNPIQGQPAQDWGPQHFWPDVRLRLLLRTGDQRSDEFNGAEMVSQRLHAFAGQERLLFCPNLEGQGLKCISSAHGLVLVAIAGTIHRDNACLGIFEKVFGLIRSPVDDNRWKIKHVNIKVEAQGAITDRQLPVITYDSKDLLSLCD</sequence>
<protein>
    <recommendedName>
        <fullName evidence="3">NTF2 domain-containing protein</fullName>
    </recommendedName>
</protein>
<evidence type="ECO:0008006" key="3">
    <source>
        <dbReference type="Google" id="ProtNLM"/>
    </source>
</evidence>
<gene>
    <name evidence="1" type="ORF">ROHU_017384</name>
</gene>
<keyword evidence="2" id="KW-1185">Reference proteome</keyword>
<proteinExistence type="predicted"/>
<evidence type="ECO:0000313" key="1">
    <source>
        <dbReference type="EMBL" id="RXN30980.1"/>
    </source>
</evidence>
<evidence type="ECO:0000313" key="2">
    <source>
        <dbReference type="Proteomes" id="UP000290572"/>
    </source>
</evidence>
<dbReference type="PANTHER" id="PTHR21084:SF1">
    <property type="entry name" value="DENSE INCISORS"/>
    <property type="match status" value="1"/>
</dbReference>
<dbReference type="InterPro" id="IPR026698">
    <property type="entry name" value="UPF_C3orf38"/>
</dbReference>
<dbReference type="Proteomes" id="UP000290572">
    <property type="component" value="Unassembled WGS sequence"/>
</dbReference>
<reference evidence="1 2" key="1">
    <citation type="submission" date="2018-03" db="EMBL/GenBank/DDBJ databases">
        <title>Draft genome sequence of Rohu Carp (Labeo rohita).</title>
        <authorList>
            <person name="Das P."/>
            <person name="Kushwaha B."/>
            <person name="Joshi C.G."/>
            <person name="Kumar D."/>
            <person name="Nagpure N.S."/>
            <person name="Sahoo L."/>
            <person name="Das S.P."/>
            <person name="Bit A."/>
            <person name="Patnaik S."/>
            <person name="Meher P.K."/>
            <person name="Jayasankar P."/>
            <person name="Koringa P.G."/>
            <person name="Patel N.V."/>
            <person name="Hinsu A.T."/>
            <person name="Kumar R."/>
            <person name="Pandey M."/>
            <person name="Agarwal S."/>
            <person name="Srivastava S."/>
            <person name="Singh M."/>
            <person name="Iquebal M.A."/>
            <person name="Jaiswal S."/>
            <person name="Angadi U.B."/>
            <person name="Kumar N."/>
            <person name="Raza M."/>
            <person name="Shah T.M."/>
            <person name="Rai A."/>
            <person name="Jena J.K."/>
        </authorList>
    </citation>
    <scope>NUCLEOTIDE SEQUENCE [LARGE SCALE GENOMIC DNA]</scope>
    <source>
        <strain evidence="1">DASCIFA01</strain>
        <tissue evidence="1">Testis</tissue>
    </source>
</reference>
<dbReference type="AlphaFoldDB" id="A0A498NGL6"/>
<accession>A0A498NGL6</accession>
<comment type="caution">
    <text evidence="1">The sequence shown here is derived from an EMBL/GenBank/DDBJ whole genome shotgun (WGS) entry which is preliminary data.</text>
</comment>
<dbReference type="Pfam" id="PF15008">
    <property type="entry name" value="DUF4518"/>
    <property type="match status" value="1"/>
</dbReference>
<dbReference type="InterPro" id="IPR032710">
    <property type="entry name" value="NTF2-like_dom_sf"/>
</dbReference>
<organism evidence="1 2">
    <name type="scientific">Labeo rohita</name>
    <name type="common">Indian major carp</name>
    <name type="synonym">Cyprinus rohita</name>
    <dbReference type="NCBI Taxonomy" id="84645"/>
    <lineage>
        <taxon>Eukaryota</taxon>
        <taxon>Metazoa</taxon>
        <taxon>Chordata</taxon>
        <taxon>Craniata</taxon>
        <taxon>Vertebrata</taxon>
        <taxon>Euteleostomi</taxon>
        <taxon>Actinopterygii</taxon>
        <taxon>Neopterygii</taxon>
        <taxon>Teleostei</taxon>
        <taxon>Ostariophysi</taxon>
        <taxon>Cypriniformes</taxon>
        <taxon>Cyprinidae</taxon>
        <taxon>Labeoninae</taxon>
        <taxon>Labeonini</taxon>
        <taxon>Labeo</taxon>
    </lineage>
</organism>
<dbReference type="PANTHER" id="PTHR21084">
    <property type="entry name" value="DENSE INCISORS"/>
    <property type="match status" value="1"/>
</dbReference>